<feature type="compositionally biased region" description="Basic and acidic residues" evidence="1">
    <location>
        <begin position="46"/>
        <end position="55"/>
    </location>
</feature>
<feature type="region of interest" description="Disordered" evidence="1">
    <location>
        <begin position="26"/>
        <end position="70"/>
    </location>
</feature>
<feature type="region of interest" description="Disordered" evidence="1">
    <location>
        <begin position="92"/>
        <end position="171"/>
    </location>
</feature>
<dbReference type="AlphaFoldDB" id="A0AAD2D3C7"/>
<comment type="caution">
    <text evidence="2">The sequence shown here is derived from an EMBL/GenBank/DDBJ whole genome shotgun (WGS) entry which is preliminary data.</text>
</comment>
<gene>
    <name evidence="2" type="ORF">ECRASSUSDP1_LOCUS20839</name>
</gene>
<feature type="compositionally biased region" description="Low complexity" evidence="1">
    <location>
        <begin position="34"/>
        <end position="45"/>
    </location>
</feature>
<proteinExistence type="predicted"/>
<feature type="compositionally biased region" description="Low complexity" evidence="1">
    <location>
        <begin position="106"/>
        <end position="154"/>
    </location>
</feature>
<keyword evidence="3" id="KW-1185">Reference proteome</keyword>
<evidence type="ECO:0000256" key="1">
    <source>
        <dbReference type="SAM" id="MobiDB-lite"/>
    </source>
</evidence>
<evidence type="ECO:0000313" key="2">
    <source>
        <dbReference type="EMBL" id="CAI2379429.1"/>
    </source>
</evidence>
<evidence type="ECO:0000313" key="3">
    <source>
        <dbReference type="Proteomes" id="UP001295684"/>
    </source>
</evidence>
<accession>A0AAD2D3C7</accession>
<organism evidence="2 3">
    <name type="scientific">Euplotes crassus</name>
    <dbReference type="NCBI Taxonomy" id="5936"/>
    <lineage>
        <taxon>Eukaryota</taxon>
        <taxon>Sar</taxon>
        <taxon>Alveolata</taxon>
        <taxon>Ciliophora</taxon>
        <taxon>Intramacronucleata</taxon>
        <taxon>Spirotrichea</taxon>
        <taxon>Hypotrichia</taxon>
        <taxon>Euplotida</taxon>
        <taxon>Euplotidae</taxon>
        <taxon>Moneuplotes</taxon>
    </lineage>
</organism>
<dbReference type="EMBL" id="CAMPGE010021272">
    <property type="protein sequence ID" value="CAI2379429.1"/>
    <property type="molecule type" value="Genomic_DNA"/>
</dbReference>
<name>A0AAD2D3C7_EUPCR</name>
<dbReference type="Proteomes" id="UP001295684">
    <property type="component" value="Unassembled WGS sequence"/>
</dbReference>
<protein>
    <submittedName>
        <fullName evidence="2">Uncharacterized protein</fullName>
    </submittedName>
</protein>
<sequence>MKKFTQRDKISSLFDKAKCSSATPFEFEQSQKASSNSQGYSSIQSKTDEEQKEVKFSISKNSKSKQKSLKMSEFTIESDLITSEEEVILQAQRACSTSSKDSIHTSESCGDGSYNSSSISGSPQSKYNSSSSYTENSSKYRSTSSEYQSSSYTSDGGMTVDELMHIRIRRR</sequence>
<reference evidence="2" key="1">
    <citation type="submission" date="2023-07" db="EMBL/GenBank/DDBJ databases">
        <authorList>
            <consortium name="AG Swart"/>
            <person name="Singh M."/>
            <person name="Singh A."/>
            <person name="Seah K."/>
            <person name="Emmerich C."/>
        </authorList>
    </citation>
    <scope>NUCLEOTIDE SEQUENCE</scope>
    <source>
        <strain evidence="2">DP1</strain>
    </source>
</reference>